<name>L5KVN8_PTEAL</name>
<dbReference type="InParanoid" id="L5KVN8"/>
<reference evidence="3" key="1">
    <citation type="journal article" date="2013" name="Science">
        <title>Comparative analysis of bat genomes provides insight into the evolution of flight and immunity.</title>
        <authorList>
            <person name="Zhang G."/>
            <person name="Cowled C."/>
            <person name="Shi Z."/>
            <person name="Huang Z."/>
            <person name="Bishop-Lilly K.A."/>
            <person name="Fang X."/>
            <person name="Wynne J.W."/>
            <person name="Xiong Z."/>
            <person name="Baker M.L."/>
            <person name="Zhao W."/>
            <person name="Tachedjian M."/>
            <person name="Zhu Y."/>
            <person name="Zhou P."/>
            <person name="Jiang X."/>
            <person name="Ng J."/>
            <person name="Yang L."/>
            <person name="Wu L."/>
            <person name="Xiao J."/>
            <person name="Feng Y."/>
            <person name="Chen Y."/>
            <person name="Sun X."/>
            <person name="Zhang Y."/>
            <person name="Marsh G.A."/>
            <person name="Crameri G."/>
            <person name="Broder C.C."/>
            <person name="Frey K.G."/>
            <person name="Wang L.F."/>
            <person name="Wang J."/>
        </authorList>
    </citation>
    <scope>NUCLEOTIDE SEQUENCE [LARGE SCALE GENOMIC DNA]</scope>
</reference>
<evidence type="ECO:0000313" key="2">
    <source>
        <dbReference type="EMBL" id="ELK15467.1"/>
    </source>
</evidence>
<proteinExistence type="predicted"/>
<organism evidence="2 3">
    <name type="scientific">Pteropus alecto</name>
    <name type="common">Black flying fox</name>
    <dbReference type="NCBI Taxonomy" id="9402"/>
    <lineage>
        <taxon>Eukaryota</taxon>
        <taxon>Metazoa</taxon>
        <taxon>Chordata</taxon>
        <taxon>Craniata</taxon>
        <taxon>Vertebrata</taxon>
        <taxon>Euteleostomi</taxon>
        <taxon>Mammalia</taxon>
        <taxon>Eutheria</taxon>
        <taxon>Laurasiatheria</taxon>
        <taxon>Chiroptera</taxon>
        <taxon>Yinpterochiroptera</taxon>
        <taxon>Pteropodoidea</taxon>
        <taxon>Pteropodidae</taxon>
        <taxon>Pteropodinae</taxon>
        <taxon>Pteropus</taxon>
    </lineage>
</organism>
<evidence type="ECO:0000256" key="1">
    <source>
        <dbReference type="SAM" id="MobiDB-lite"/>
    </source>
</evidence>
<dbReference type="EMBL" id="KB030536">
    <property type="protein sequence ID" value="ELK15467.1"/>
    <property type="molecule type" value="Genomic_DNA"/>
</dbReference>
<evidence type="ECO:0000313" key="3">
    <source>
        <dbReference type="Proteomes" id="UP000010552"/>
    </source>
</evidence>
<feature type="compositionally biased region" description="Low complexity" evidence="1">
    <location>
        <begin position="7"/>
        <end position="20"/>
    </location>
</feature>
<feature type="compositionally biased region" description="Basic residues" evidence="1">
    <location>
        <begin position="80"/>
        <end position="94"/>
    </location>
</feature>
<dbReference type="AlphaFoldDB" id="L5KVN8"/>
<dbReference type="Proteomes" id="UP000010552">
    <property type="component" value="Unassembled WGS sequence"/>
</dbReference>
<sequence>MEGGLQAPRPAAPAEAGGPAARRLVCGAALQKEQGAAPFAAMAFHPSFLLGGSAMCNLRALGHQNPVATKDNVQEDQMRHKPGTKLSYKHTINR</sequence>
<feature type="region of interest" description="Disordered" evidence="1">
    <location>
        <begin position="69"/>
        <end position="94"/>
    </location>
</feature>
<accession>L5KVN8</accession>
<feature type="region of interest" description="Disordered" evidence="1">
    <location>
        <begin position="1"/>
        <end position="20"/>
    </location>
</feature>
<protein>
    <submittedName>
        <fullName evidence="2">Uncharacterized protein</fullName>
    </submittedName>
</protein>
<gene>
    <name evidence="2" type="ORF">PAL_GLEAN10010705</name>
</gene>
<keyword evidence="3" id="KW-1185">Reference proteome</keyword>